<dbReference type="RefSeq" id="WP_164311974.1">
    <property type="nucleotide sequence ID" value="NZ_JAAGLU010000001.1"/>
</dbReference>
<sequence>MFRYVHYEVTCAILAVCATAVSAGVVFGVKGAPEAPRGVAHEVAFGLLTLVCVAGFGVLTVSRLKWFGEGRDFDKAVPLEETGAALPTRGEQYRNCLNVYLFVVLVTCALGGGLLWERGLAVSPLFFASAWLARGWWVARWERCHGLLLWTGRARARLPEGDEHLYSSVR</sequence>
<evidence type="ECO:0000313" key="2">
    <source>
        <dbReference type="EMBL" id="NEC84531.1"/>
    </source>
</evidence>
<dbReference type="AlphaFoldDB" id="A0A6B3BFR3"/>
<feature type="transmembrane region" description="Helical" evidence="1">
    <location>
        <begin position="97"/>
        <end position="116"/>
    </location>
</feature>
<feature type="transmembrane region" description="Helical" evidence="1">
    <location>
        <begin position="44"/>
        <end position="61"/>
    </location>
</feature>
<gene>
    <name evidence="2" type="ORF">G3I71_01305</name>
</gene>
<reference evidence="2" key="1">
    <citation type="submission" date="2020-01" db="EMBL/GenBank/DDBJ databases">
        <title>Insect and environment-associated Actinomycetes.</title>
        <authorList>
            <person name="Currrie C."/>
            <person name="Chevrette M."/>
            <person name="Carlson C."/>
            <person name="Stubbendieck R."/>
            <person name="Wendt-Pienkowski E."/>
        </authorList>
    </citation>
    <scope>NUCLEOTIDE SEQUENCE</scope>
    <source>
        <strain evidence="2">SID12501</strain>
    </source>
</reference>
<organism evidence="2">
    <name type="scientific">Streptomyces sp. SID12501</name>
    <dbReference type="NCBI Taxonomy" id="2706042"/>
    <lineage>
        <taxon>Bacteria</taxon>
        <taxon>Bacillati</taxon>
        <taxon>Actinomycetota</taxon>
        <taxon>Actinomycetes</taxon>
        <taxon>Kitasatosporales</taxon>
        <taxon>Streptomycetaceae</taxon>
        <taxon>Streptomyces</taxon>
    </lineage>
</organism>
<comment type="caution">
    <text evidence="2">The sequence shown here is derived from an EMBL/GenBank/DDBJ whole genome shotgun (WGS) entry which is preliminary data.</text>
</comment>
<name>A0A6B3BFR3_9ACTN</name>
<dbReference type="EMBL" id="JAAGLU010000001">
    <property type="protein sequence ID" value="NEC84531.1"/>
    <property type="molecule type" value="Genomic_DNA"/>
</dbReference>
<accession>A0A6B3BFR3</accession>
<evidence type="ECO:0000256" key="1">
    <source>
        <dbReference type="SAM" id="Phobius"/>
    </source>
</evidence>
<keyword evidence="1" id="KW-0472">Membrane</keyword>
<protein>
    <submittedName>
        <fullName evidence="2">Uncharacterized protein</fullName>
    </submittedName>
</protein>
<proteinExistence type="predicted"/>
<keyword evidence="1" id="KW-1133">Transmembrane helix</keyword>
<keyword evidence="1" id="KW-0812">Transmembrane</keyword>